<proteinExistence type="predicted"/>
<name>A0A644TUC5_9ZZZZ</name>
<reference evidence="1" key="1">
    <citation type="submission" date="2019-08" db="EMBL/GenBank/DDBJ databases">
        <authorList>
            <person name="Kucharzyk K."/>
            <person name="Murdoch R.W."/>
            <person name="Higgins S."/>
            <person name="Loffler F."/>
        </authorList>
    </citation>
    <scope>NUCLEOTIDE SEQUENCE</scope>
</reference>
<accession>A0A644TUC5</accession>
<organism evidence="1">
    <name type="scientific">bioreactor metagenome</name>
    <dbReference type="NCBI Taxonomy" id="1076179"/>
    <lineage>
        <taxon>unclassified sequences</taxon>
        <taxon>metagenomes</taxon>
        <taxon>ecological metagenomes</taxon>
    </lineage>
</organism>
<dbReference type="EMBL" id="VSSQ01000053">
    <property type="protein sequence ID" value="MPL70586.1"/>
    <property type="molecule type" value="Genomic_DNA"/>
</dbReference>
<comment type="caution">
    <text evidence="1">The sequence shown here is derived from an EMBL/GenBank/DDBJ whole genome shotgun (WGS) entry which is preliminary data.</text>
</comment>
<evidence type="ECO:0008006" key="2">
    <source>
        <dbReference type="Google" id="ProtNLM"/>
    </source>
</evidence>
<sequence length="187" mass="21842">MKLTGKKLILLLLSPDPRESKPVAISGRTRLTKMVFLFKEEIWPEIKSDDPTAEATLPEFFAWNYGPFSTDLLNDLEFLINRGFIEVQYGDHVTNQELAEYEYWLDNSGQASSSEYIEEVFSLSPQGIDKALPLWQELSPNQQKLITDFRTIMIKVSLSKILEYVYKKYEKEGYIDRSLIRERFLRS</sequence>
<gene>
    <name evidence="1" type="ORF">SDC9_16344</name>
</gene>
<protein>
    <recommendedName>
        <fullName evidence="2">Antitoxin SocA-like Panacea domain-containing protein</fullName>
    </recommendedName>
</protein>
<dbReference type="AlphaFoldDB" id="A0A644TUC5"/>
<evidence type="ECO:0000313" key="1">
    <source>
        <dbReference type="EMBL" id="MPL70586.1"/>
    </source>
</evidence>